<dbReference type="AlphaFoldDB" id="A0A3P7IWD8"/>
<feature type="non-terminal residue" evidence="2">
    <location>
        <position position="517"/>
    </location>
</feature>
<evidence type="ECO:0000313" key="2">
    <source>
        <dbReference type="EMBL" id="VDM69924.1"/>
    </source>
</evidence>
<keyword evidence="3" id="KW-1185">Reference proteome</keyword>
<evidence type="ECO:0000313" key="3">
    <source>
        <dbReference type="Proteomes" id="UP000270094"/>
    </source>
</evidence>
<feature type="region of interest" description="Disordered" evidence="1">
    <location>
        <begin position="234"/>
        <end position="264"/>
    </location>
</feature>
<name>A0A3P7IWD8_STRVU</name>
<feature type="compositionally biased region" description="Polar residues" evidence="1">
    <location>
        <begin position="394"/>
        <end position="414"/>
    </location>
</feature>
<feature type="region of interest" description="Disordered" evidence="1">
    <location>
        <begin position="498"/>
        <end position="517"/>
    </location>
</feature>
<feature type="region of interest" description="Disordered" evidence="1">
    <location>
        <begin position="326"/>
        <end position="355"/>
    </location>
</feature>
<sequence>MKNLMKATTEILDLDIEDLLLSLGPTEERAALLKIINDLRIAPKSVNATDSSRSDAEKDSDEISINRTTVPFLESRNYSTILAETIHSTTSAALASFKTTEEGSIQNTTASSTSGETTKTSFTAVPRSTVSLLTSSLLTTDSSVKEALVGLPLPLRLVDESRSKQKKTSKSQGNGLSIKKSSSLENKLAPIDENEESEEFEILVPFNDKSKGKLRPSLSPIDIEAARKLHSGNVLPPDSTINIPKISNSEKRGANRQPLAERPSFSTLNTLKSNLNNELLKSNKKKKNSIGKSRRRVIFKPSVRWRSSARSGPKLMTEHVKASIKVSENKKKFSRKQPQIKIPRKKGPNRFPGTSKRKFRAKKADFILRRDSLMIPVKMSATTTAPRQTAPVNALRQGNHTPSTPKTVLTPSTEPNKRNALEGVKIARVGRQVQRRSSPTPAEKPSLMVKNGVVQRVTAQDTPEHIPNFDDHPAPLLENSQLSERVLTLLKLLTSSLDPKRKEQSAQGNEIAKHGLQ</sequence>
<feature type="region of interest" description="Disordered" evidence="1">
    <location>
        <begin position="99"/>
        <end position="123"/>
    </location>
</feature>
<feature type="compositionally biased region" description="Polar residues" evidence="1">
    <location>
        <begin position="102"/>
        <end position="123"/>
    </location>
</feature>
<accession>A0A3P7IWD8</accession>
<protein>
    <submittedName>
        <fullName evidence="2">Uncharacterized protein</fullName>
    </submittedName>
</protein>
<feature type="region of interest" description="Disordered" evidence="1">
    <location>
        <begin position="160"/>
        <end position="185"/>
    </location>
</feature>
<dbReference type="Proteomes" id="UP000270094">
    <property type="component" value="Unassembled WGS sequence"/>
</dbReference>
<reference evidence="2 3" key="1">
    <citation type="submission" date="2018-11" db="EMBL/GenBank/DDBJ databases">
        <authorList>
            <consortium name="Pathogen Informatics"/>
        </authorList>
    </citation>
    <scope>NUCLEOTIDE SEQUENCE [LARGE SCALE GENOMIC DNA]</scope>
</reference>
<organism evidence="2 3">
    <name type="scientific">Strongylus vulgaris</name>
    <name type="common">Blood worm</name>
    <dbReference type="NCBI Taxonomy" id="40348"/>
    <lineage>
        <taxon>Eukaryota</taxon>
        <taxon>Metazoa</taxon>
        <taxon>Ecdysozoa</taxon>
        <taxon>Nematoda</taxon>
        <taxon>Chromadorea</taxon>
        <taxon>Rhabditida</taxon>
        <taxon>Rhabditina</taxon>
        <taxon>Rhabditomorpha</taxon>
        <taxon>Strongyloidea</taxon>
        <taxon>Strongylidae</taxon>
        <taxon>Strongylus</taxon>
    </lineage>
</organism>
<feature type="compositionally biased region" description="Polar residues" evidence="1">
    <location>
        <begin position="173"/>
        <end position="185"/>
    </location>
</feature>
<feature type="region of interest" description="Disordered" evidence="1">
    <location>
        <begin position="394"/>
        <end position="416"/>
    </location>
</feature>
<proteinExistence type="predicted"/>
<gene>
    <name evidence="2" type="ORF">SVUK_LOCUS4922</name>
</gene>
<evidence type="ECO:0000256" key="1">
    <source>
        <dbReference type="SAM" id="MobiDB-lite"/>
    </source>
</evidence>
<dbReference type="EMBL" id="UYYB01014099">
    <property type="protein sequence ID" value="VDM69924.1"/>
    <property type="molecule type" value="Genomic_DNA"/>
</dbReference>